<keyword evidence="3" id="KW-1185">Reference proteome</keyword>
<dbReference type="OrthoDB" id="638838at2"/>
<evidence type="ECO:0000313" key="2">
    <source>
        <dbReference type="EMBL" id="SOH04609.1"/>
    </source>
</evidence>
<dbReference type="EMBL" id="CT573073">
    <property type="protein sequence ID" value="CAJ71155.1"/>
    <property type="molecule type" value="Genomic_DNA"/>
</dbReference>
<dbReference type="KEGG" id="kst:KSMBR1_2112"/>
<reference evidence="2" key="3">
    <citation type="submission" date="2017-10" db="EMBL/GenBank/DDBJ databases">
        <authorList>
            <person name="Banno H."/>
            <person name="Chua N.-H."/>
        </authorList>
    </citation>
    <scope>NUCLEOTIDE SEQUENCE [LARGE SCALE GENOMIC DNA]</scope>
    <source>
        <strain evidence="2">Kuenenia_mbr1_ru-nijmegen</strain>
    </source>
</reference>
<dbReference type="Proteomes" id="UP000221734">
    <property type="component" value="Chromosome Kuenenia_stuttgartiensis_MBR1"/>
</dbReference>
<reference evidence="1" key="2">
    <citation type="submission" date="2006-01" db="EMBL/GenBank/DDBJ databases">
        <authorList>
            <person name="Genoscope"/>
        </authorList>
    </citation>
    <scope>NUCLEOTIDE SEQUENCE</scope>
</reference>
<accession>Q1PV94</accession>
<dbReference type="EMBL" id="LT934425">
    <property type="protein sequence ID" value="SOH04609.1"/>
    <property type="molecule type" value="Genomic_DNA"/>
</dbReference>
<sequence>MKREKRKEKLKHKKDLAANKKWEQFDRVFESISIKKDFSKLQRSLKEKVISRRYPSFRIELSDELKNDSESILVAKEVDDCIKQLTFVLKPFNTTIKINDYFSVAVSVAHCFKNCEELSSLENIKTATSLLLSEENIAAVIKCLYQNIDAVLIEHNKMDRFFFWASIECNTLPNGKPIRLIRIHRQQCMSKSFFVDGQQRIAYKCGQCFMPYGIKWAGLDNKNVGLTGLEKNIPVYIQSHALERLYERIDCFENSKSLIYDYLWCSILNAKVVKSTNGKYLIEYWFNCHKLGYLVTTINDGVAIVRTFLFITMDGTPEGLLLHKKLGIRRDDKEYLHLDKLRTYLMTDIQEDTELRNVFEECGCGHLFKVVKEDAVICRTTGDAKDIRKYLNLGS</sequence>
<evidence type="ECO:0000313" key="1">
    <source>
        <dbReference type="EMBL" id="CAJ71155.1"/>
    </source>
</evidence>
<proteinExistence type="predicted"/>
<dbReference type="AlphaFoldDB" id="Q1PV94"/>
<evidence type="ECO:0000313" key="3">
    <source>
        <dbReference type="Proteomes" id="UP000221734"/>
    </source>
</evidence>
<protein>
    <submittedName>
        <fullName evidence="1">Uncharacterized protein</fullName>
    </submittedName>
</protein>
<gene>
    <name evidence="2" type="ORF">KSMBR1_2112</name>
    <name evidence="1" type="ORF">kustc0410</name>
</gene>
<organism evidence="1">
    <name type="scientific">Kuenenia stuttgartiensis</name>
    <dbReference type="NCBI Taxonomy" id="174633"/>
    <lineage>
        <taxon>Bacteria</taxon>
        <taxon>Pseudomonadati</taxon>
        <taxon>Planctomycetota</taxon>
        <taxon>Candidatus Brocadiia</taxon>
        <taxon>Candidatus Brocadiales</taxon>
        <taxon>Candidatus Brocadiaceae</taxon>
        <taxon>Candidatus Kuenenia</taxon>
    </lineage>
</organism>
<reference evidence="1" key="1">
    <citation type="journal article" date="2006" name="Nature">
        <title>Deciphering the evolution and metabolism of an anammox bacterium from a community genome.</title>
        <authorList>
            <person name="Strous M."/>
            <person name="Pelletier E."/>
            <person name="Mangenot S."/>
            <person name="Rattei T."/>
            <person name="Lehner A."/>
            <person name="Taylor M.W."/>
            <person name="Horn M."/>
            <person name="Daims H."/>
            <person name="Bartol-Mavel D."/>
            <person name="Wincker P."/>
            <person name="Barbe V."/>
            <person name="Fonknechten N."/>
            <person name="Vallenet D."/>
            <person name="Segurens B."/>
            <person name="Schenowitz-Truong C."/>
            <person name="Medigue C."/>
            <person name="Collingro A."/>
            <person name="Snel B."/>
            <person name="Dutilh B.E."/>
            <person name="OpDenCamp H.J.M."/>
            <person name="vanDerDrift C."/>
            <person name="Cirpus I."/>
            <person name="vanDePas-Schoonen K.T."/>
            <person name="Harhangi H.R."/>
            <person name="vanNiftrik L."/>
            <person name="Schmid M."/>
            <person name="Keltjens J."/>
            <person name="vanDeVossenberg J."/>
            <person name="Kartal B."/>
            <person name="Meier H."/>
            <person name="Frishman D."/>
            <person name="Huynen M.A."/>
            <person name="Mewes H."/>
            <person name="Weissenbach J."/>
            <person name="Jetten M.S.M."/>
            <person name="Wagner M."/>
            <person name="LePaslier D."/>
        </authorList>
    </citation>
    <scope>NUCLEOTIDE SEQUENCE</scope>
</reference>
<name>Q1PV94_KUEST</name>
<dbReference type="RefSeq" id="WP_099325306.1">
    <property type="nucleotide sequence ID" value="NZ_LT934425.1"/>
</dbReference>
<reference evidence="3" key="4">
    <citation type="submission" date="2017-10" db="EMBL/GenBank/DDBJ databases">
        <authorList>
            <person name="Frank J."/>
        </authorList>
    </citation>
    <scope>NUCLEOTIDE SEQUENCE [LARGE SCALE GENOMIC DNA]</scope>
</reference>